<evidence type="ECO:0000313" key="2">
    <source>
        <dbReference type="EMBL" id="EGT33159.1"/>
    </source>
</evidence>
<evidence type="ECO:0000313" key="3">
    <source>
        <dbReference type="Proteomes" id="UP000008068"/>
    </source>
</evidence>
<feature type="region of interest" description="Disordered" evidence="1">
    <location>
        <begin position="29"/>
        <end position="48"/>
    </location>
</feature>
<keyword evidence="3" id="KW-1185">Reference proteome</keyword>
<reference evidence="3" key="1">
    <citation type="submission" date="2011-07" db="EMBL/GenBank/DDBJ databases">
        <authorList>
            <consortium name="Caenorhabditis brenneri Sequencing and Analysis Consortium"/>
            <person name="Wilson R.K."/>
        </authorList>
    </citation>
    <scope>NUCLEOTIDE SEQUENCE [LARGE SCALE GENOMIC DNA]</scope>
    <source>
        <strain evidence="3">PB2801</strain>
    </source>
</reference>
<gene>
    <name evidence="2" type="ORF">CAEBREN_23242</name>
</gene>
<accession>G0PKX5</accession>
<organism evidence="3">
    <name type="scientific">Caenorhabditis brenneri</name>
    <name type="common">Nematode worm</name>
    <dbReference type="NCBI Taxonomy" id="135651"/>
    <lineage>
        <taxon>Eukaryota</taxon>
        <taxon>Metazoa</taxon>
        <taxon>Ecdysozoa</taxon>
        <taxon>Nematoda</taxon>
        <taxon>Chromadorea</taxon>
        <taxon>Rhabditida</taxon>
        <taxon>Rhabditina</taxon>
        <taxon>Rhabditomorpha</taxon>
        <taxon>Rhabditoidea</taxon>
        <taxon>Rhabditidae</taxon>
        <taxon>Peloderinae</taxon>
        <taxon>Caenorhabditis</taxon>
    </lineage>
</organism>
<proteinExistence type="predicted"/>
<dbReference type="HOGENOM" id="CLU_633447_0_0_1"/>
<sequence length="433" mass="49276">MPEPVSFNKSMQATDKSIESYLLRSSNVNDISTHKSRQEAGSDDEKEDEAMEFRIIRSLLKTQGLHQVVLNQYIESNFPISPDEAKTLAAKVRTFVKDLITDGHEGVTMPNKSKLLHIIGIKVTPKMLEKMSNHIVLDEDGYVKRLRFPDGQLVDVKHMSTQFLNAKKVPFKSTTDYDMSNNQNETVLEGLGISDNRVIGLECSNLSIAKIIDSNECLVQLENFHPIPVDLSEMPEPVSFNKSMQATDKSIESYLLRSSNVNDSPNHKSRLVAGSDDEEGPQSENSIMEGQYLNCSQKTLEKKKQKDLIKELVEFHKIMVIEKVPLIIELHTKKQNSDYWNFKIHPDKYLSTMDSLFIMLHHAAMCCQAGERDSVCPLEFLQQKLEQILCKNGMTMNKAGKKLWIEQKEKVKSYPFIKKSSLSFITAFLLDLI</sequence>
<dbReference type="InParanoid" id="G0PKX5"/>
<dbReference type="EMBL" id="GL380952">
    <property type="protein sequence ID" value="EGT33159.1"/>
    <property type="molecule type" value="Genomic_DNA"/>
</dbReference>
<dbReference type="Proteomes" id="UP000008068">
    <property type="component" value="Unassembled WGS sequence"/>
</dbReference>
<name>G0PKX5_CAEBE</name>
<feature type="region of interest" description="Disordered" evidence="1">
    <location>
        <begin position="258"/>
        <end position="288"/>
    </location>
</feature>
<protein>
    <submittedName>
        <fullName evidence="2">Uncharacterized protein</fullName>
    </submittedName>
</protein>
<evidence type="ECO:0000256" key="1">
    <source>
        <dbReference type="SAM" id="MobiDB-lite"/>
    </source>
</evidence>
<dbReference type="STRING" id="135651.G0PKX5"/>
<dbReference type="AlphaFoldDB" id="G0PKX5"/>